<keyword evidence="2" id="KW-1185">Reference proteome</keyword>
<organism evidence="1 2">
    <name type="scientific">Streptomyces amakusaensis</name>
    <dbReference type="NCBI Taxonomy" id="67271"/>
    <lineage>
        <taxon>Bacteria</taxon>
        <taxon>Bacillati</taxon>
        <taxon>Actinomycetota</taxon>
        <taxon>Actinomycetes</taxon>
        <taxon>Kitasatosporales</taxon>
        <taxon>Streptomycetaceae</taxon>
        <taxon>Streptomyces</taxon>
    </lineage>
</organism>
<proteinExistence type="predicted"/>
<accession>A0ABW0AK00</accession>
<gene>
    <name evidence="1" type="ORF">ACFPRH_20440</name>
</gene>
<evidence type="ECO:0000313" key="2">
    <source>
        <dbReference type="Proteomes" id="UP001596160"/>
    </source>
</evidence>
<reference evidence="2" key="1">
    <citation type="journal article" date="2019" name="Int. J. Syst. Evol. Microbiol.">
        <title>The Global Catalogue of Microorganisms (GCM) 10K type strain sequencing project: providing services to taxonomists for standard genome sequencing and annotation.</title>
        <authorList>
            <consortium name="The Broad Institute Genomics Platform"/>
            <consortium name="The Broad Institute Genome Sequencing Center for Infectious Disease"/>
            <person name="Wu L."/>
            <person name="Ma J."/>
        </authorList>
    </citation>
    <scope>NUCLEOTIDE SEQUENCE [LARGE SCALE GENOMIC DNA]</scope>
    <source>
        <strain evidence="2">PCU 266</strain>
    </source>
</reference>
<dbReference type="EMBL" id="JBHSKP010000013">
    <property type="protein sequence ID" value="MFC5154107.1"/>
    <property type="molecule type" value="Genomic_DNA"/>
</dbReference>
<dbReference type="Proteomes" id="UP001596160">
    <property type="component" value="Unassembled WGS sequence"/>
</dbReference>
<comment type="caution">
    <text evidence="1">The sequence shown here is derived from an EMBL/GenBank/DDBJ whole genome shotgun (WGS) entry which is preliminary data.</text>
</comment>
<dbReference type="Gene3D" id="1.10.260.40">
    <property type="entry name" value="lambda repressor-like DNA-binding domains"/>
    <property type="match status" value="1"/>
</dbReference>
<name>A0ABW0AK00_9ACTN</name>
<evidence type="ECO:0000313" key="1">
    <source>
        <dbReference type="EMBL" id="MFC5154107.1"/>
    </source>
</evidence>
<sequence length="433" mass="46572">METTTHPLALARLSAGMTQVELAARIRAAAARRGLRSGTDKTRVRKWEVCGVVPDAETQVYIAEALGIPAHAVTPKAWPAWLPPAVVPLGPANTIPALREALRTVDRRSFLTTIPPAAVTALAGDWAHADARAPLAQDGKPVGDDFVALLEDGARRLTALVTEQRQHTGVLLDAHLTAVTDLIAHGRYPARLGRRLHTLAASLAQTAGWHRFDHGRHHDAALYWVAGLHSAHTAGDRDLGAALLGDLAYDAAWRRDHATAAAVLRHALTRAEHPAARALLHLRLARALAPQGEKRETLRTLQAAEHLLNAAAAHPRPAFCTWLSEADLAVDSGQALLDLGDTERAHRLIKEGQTLLPDSRSKTNGVFLAYRARSDLGRGEPEHAAAAARQSLVLARKIGAPRCEQLVKDLLPAFAPYRSADGVPELLHLARAT</sequence>
<dbReference type="RefSeq" id="WP_344480245.1">
    <property type="nucleotide sequence ID" value="NZ_BAAASB010000014.1"/>
</dbReference>
<dbReference type="SUPFAM" id="SSF47413">
    <property type="entry name" value="lambda repressor-like DNA-binding domains"/>
    <property type="match status" value="1"/>
</dbReference>
<protein>
    <submittedName>
        <fullName evidence="1">XRE family transcriptional regulator</fullName>
    </submittedName>
</protein>
<dbReference type="InterPro" id="IPR010982">
    <property type="entry name" value="Lambda_DNA-bd_dom_sf"/>
</dbReference>